<name>A0A174IQL9_9CLOT</name>
<protein>
    <submittedName>
        <fullName evidence="2">Extracellular solute-binding protein family 1</fullName>
    </submittedName>
</protein>
<evidence type="ECO:0000313" key="2">
    <source>
        <dbReference type="EMBL" id="CUO89683.1"/>
    </source>
</evidence>
<dbReference type="EMBL" id="CYZV01000078">
    <property type="protein sequence ID" value="CUO89683.1"/>
    <property type="molecule type" value="Genomic_DNA"/>
</dbReference>
<reference evidence="2 3" key="1">
    <citation type="submission" date="2015-09" db="EMBL/GenBank/DDBJ databases">
        <authorList>
            <consortium name="Pathogen Informatics"/>
        </authorList>
    </citation>
    <scope>NUCLEOTIDE SEQUENCE [LARGE SCALE GENOMIC DNA]</scope>
    <source>
        <strain evidence="2 3">2789STDY5834855</strain>
    </source>
</reference>
<dbReference type="Gene3D" id="3.40.190.10">
    <property type="entry name" value="Periplasmic binding protein-like II"/>
    <property type="match status" value="2"/>
</dbReference>
<feature type="transmembrane region" description="Helical" evidence="1">
    <location>
        <begin position="7"/>
        <end position="25"/>
    </location>
</feature>
<dbReference type="Pfam" id="PF13416">
    <property type="entry name" value="SBP_bac_8"/>
    <property type="match status" value="1"/>
</dbReference>
<dbReference type="SUPFAM" id="SSF53850">
    <property type="entry name" value="Periplasmic binding protein-like II"/>
    <property type="match status" value="1"/>
</dbReference>
<keyword evidence="1" id="KW-0472">Membrane</keyword>
<dbReference type="OrthoDB" id="54751at2"/>
<evidence type="ECO:0000313" key="3">
    <source>
        <dbReference type="Proteomes" id="UP000095558"/>
    </source>
</evidence>
<dbReference type="AlphaFoldDB" id="A0A174IQL9"/>
<gene>
    <name evidence="2" type="ORF">ERS852470_03661</name>
</gene>
<accession>A0A174IQL9</accession>
<keyword evidence="1" id="KW-1133">Transmembrane helix</keyword>
<dbReference type="InterPro" id="IPR006059">
    <property type="entry name" value="SBP"/>
</dbReference>
<proteinExistence type="predicted"/>
<organism evidence="2 3">
    <name type="scientific">Clostridium disporicum</name>
    <dbReference type="NCBI Taxonomy" id="84024"/>
    <lineage>
        <taxon>Bacteria</taxon>
        <taxon>Bacillati</taxon>
        <taxon>Bacillota</taxon>
        <taxon>Clostridia</taxon>
        <taxon>Eubacteriales</taxon>
        <taxon>Clostridiaceae</taxon>
        <taxon>Clostridium</taxon>
    </lineage>
</organism>
<dbReference type="Proteomes" id="UP000095558">
    <property type="component" value="Unassembled WGS sequence"/>
</dbReference>
<sequence length="551" mass="64150">MSPLKKGAIYVAISIIFLIISVRIYEKINNSDINIKKFTAFYAVPGEKISDENRIKNVIAKKIGAEIEEEWLNNKTPEEKIQSMIESGKYPDFIDGGDDTQTLKDANVLVPLEDYIDKYPNIKNYLSESDCKKITDNDGHIYTIPQFGVVKGEDKSTIHKGEAFWIQKEVLKWDNYPNIRTLDEYFDLIERYKKAHPIINGEKTVGFQILTHDWRMFCLENPPQFLAGYPNDGGAIVDPDTLEAKIYSDIPEAKIYFKKLNEAYNKGLIEADTFTISYNQYLNKLSTGAVLGMIDQYWQFESVDIQLLQSGFNNRRWVPLALTIDEDIMPNYYNYMVVNSSKGIGITKSCEDVDGAMKVINDLLDPEILILRNWGEKNIDYMIDENGEFYRTDEQRENSLDNKWILNNMCYYQYLPMYKGILEDGINAVVPWEQPREFYENLGTSDREILDSYGYETFNDFIPKVDYDVAPWYPIYSFSDNLSVDTPAGIAKQKMTEIKRNYLPRIIMSSIDDFEDNWDKYIYELRSNVNINEYEKALTNEVKRRVKEYSD</sequence>
<evidence type="ECO:0000256" key="1">
    <source>
        <dbReference type="SAM" id="Phobius"/>
    </source>
</evidence>
<keyword evidence="1" id="KW-0812">Transmembrane</keyword>
<dbReference type="RefSeq" id="WP_055278005.1">
    <property type="nucleotide sequence ID" value="NZ_CYZV01000078.1"/>
</dbReference>